<feature type="transmembrane region" description="Helical" evidence="4">
    <location>
        <begin position="219"/>
        <end position="241"/>
    </location>
</feature>
<keyword evidence="3 4" id="KW-0472">Membrane</keyword>
<evidence type="ECO:0000313" key="7">
    <source>
        <dbReference type="Proteomes" id="UP000785783"/>
    </source>
</evidence>
<dbReference type="Gene3D" id="1.20.1250.20">
    <property type="entry name" value="MFS general substrate transporter like domains"/>
    <property type="match status" value="1"/>
</dbReference>
<proteinExistence type="predicted"/>
<feature type="transmembrane region" description="Helical" evidence="4">
    <location>
        <begin position="284"/>
        <end position="300"/>
    </location>
</feature>
<feature type="transmembrane region" description="Helical" evidence="4">
    <location>
        <begin position="345"/>
        <end position="368"/>
    </location>
</feature>
<evidence type="ECO:0000256" key="2">
    <source>
        <dbReference type="ARBA" id="ARBA00022989"/>
    </source>
</evidence>
<dbReference type="SUPFAM" id="SSF103473">
    <property type="entry name" value="MFS general substrate transporter"/>
    <property type="match status" value="1"/>
</dbReference>
<organism evidence="6 7">
    <name type="scientific">PS1 clade bacterium</name>
    <dbReference type="NCBI Taxonomy" id="2175152"/>
    <lineage>
        <taxon>Bacteria</taxon>
        <taxon>Pseudomonadati</taxon>
        <taxon>Pseudomonadota</taxon>
        <taxon>Alphaproteobacteria</taxon>
        <taxon>PS1 clade</taxon>
    </lineage>
</organism>
<feature type="transmembrane region" description="Helical" evidence="4">
    <location>
        <begin position="48"/>
        <end position="68"/>
    </location>
</feature>
<dbReference type="GO" id="GO:0022857">
    <property type="term" value="F:transmembrane transporter activity"/>
    <property type="evidence" value="ECO:0007669"/>
    <property type="project" value="InterPro"/>
</dbReference>
<protein>
    <submittedName>
        <fullName evidence="6">MFS transporter</fullName>
    </submittedName>
</protein>
<keyword evidence="2 4" id="KW-1133">Transmembrane helix</keyword>
<feature type="domain" description="Major facilitator superfamily (MFS) profile" evidence="5">
    <location>
        <begin position="13"/>
        <end position="399"/>
    </location>
</feature>
<dbReference type="PROSITE" id="PS50850">
    <property type="entry name" value="MFS"/>
    <property type="match status" value="1"/>
</dbReference>
<evidence type="ECO:0000313" key="6">
    <source>
        <dbReference type="EMBL" id="MBL6761866.1"/>
    </source>
</evidence>
<evidence type="ECO:0000256" key="1">
    <source>
        <dbReference type="ARBA" id="ARBA00022692"/>
    </source>
</evidence>
<feature type="transmembrane region" description="Helical" evidence="4">
    <location>
        <begin position="12"/>
        <end position="36"/>
    </location>
</feature>
<feature type="transmembrane region" description="Helical" evidence="4">
    <location>
        <begin position="170"/>
        <end position="191"/>
    </location>
</feature>
<feature type="transmembrane region" description="Helical" evidence="4">
    <location>
        <begin position="80"/>
        <end position="107"/>
    </location>
</feature>
<dbReference type="Proteomes" id="UP000785783">
    <property type="component" value="Unassembled WGS sequence"/>
</dbReference>
<feature type="transmembrane region" description="Helical" evidence="4">
    <location>
        <begin position="374"/>
        <end position="395"/>
    </location>
</feature>
<dbReference type="EMBL" id="JADHOK010000043">
    <property type="protein sequence ID" value="MBL6761866.1"/>
    <property type="molecule type" value="Genomic_DNA"/>
</dbReference>
<evidence type="ECO:0000256" key="4">
    <source>
        <dbReference type="SAM" id="Phobius"/>
    </source>
</evidence>
<dbReference type="InterPro" id="IPR036259">
    <property type="entry name" value="MFS_trans_sf"/>
</dbReference>
<evidence type="ECO:0000259" key="5">
    <source>
        <dbReference type="PROSITE" id="PS50850"/>
    </source>
</evidence>
<gene>
    <name evidence="6" type="ORF">ISQ19_04130</name>
</gene>
<accession>A0A937HFJ5</accession>
<sequence length="409" mass="43631">MKYFAFIGAHYRFLLFGFLMMGLSNFGQTFFIALYSAEIRGAFGLSNAGFGGLYSAATLASAFVMVCSGRFIDGWPLRRFVMFVLGGLLVGCAVMGLSGHVVGLFVATFMLRHFGQGLSSHTAMTTAGRAFDKNRGQAVSLVQLGYAGFESFFPLMAVSAIALLGWQQSWLVYAVFLLLVAMPLQIGLAGYEPGHDAVDADAAAETGLDRASMLRDRRFYMVMPLYLAPPFFLTGLFFHQVQLADARGWEIEVLAAAFTLYAFAKVTVSLATGPLVDRFTALKLLPLSALPLLLAFWLLLLPDNLFGALTPFIYMGLIGINLGMAGPVSGGLWPELFGTAHLGAIRSLTSPIVIAATAAAPVLFGAAIDFGIGFGALAMSGMVFLIGSALLAFSVPADKLSPLKGEQIE</sequence>
<feature type="transmembrane region" description="Helical" evidence="4">
    <location>
        <begin position="253"/>
        <end position="272"/>
    </location>
</feature>
<dbReference type="Pfam" id="PF07690">
    <property type="entry name" value="MFS_1"/>
    <property type="match status" value="1"/>
</dbReference>
<dbReference type="InterPro" id="IPR011701">
    <property type="entry name" value="MFS"/>
</dbReference>
<evidence type="ECO:0000256" key="3">
    <source>
        <dbReference type="ARBA" id="ARBA00023136"/>
    </source>
</evidence>
<reference evidence="6" key="1">
    <citation type="submission" date="2020-10" db="EMBL/GenBank/DDBJ databases">
        <title>Microbiome of the Black Sea water column analyzed by genome centric metagenomics.</title>
        <authorList>
            <person name="Cabello-Yeves P.J."/>
            <person name="Callieri C."/>
            <person name="Picazo A."/>
            <person name="Mehrshad M."/>
            <person name="Haro-Moreno J.M."/>
            <person name="Roda-Garcia J."/>
            <person name="Dzembekova N."/>
            <person name="Slabakova V."/>
            <person name="Slabakova N."/>
            <person name="Moncheva S."/>
            <person name="Rodriguez-Valera F."/>
        </authorList>
    </citation>
    <scope>NUCLEOTIDE SEQUENCE</scope>
    <source>
        <strain evidence="6">BS307-5m-G5</strain>
    </source>
</reference>
<keyword evidence="1 4" id="KW-0812">Transmembrane</keyword>
<dbReference type="InterPro" id="IPR020846">
    <property type="entry name" value="MFS_dom"/>
</dbReference>
<name>A0A937HFJ5_9PROT</name>
<dbReference type="AlphaFoldDB" id="A0A937HFJ5"/>
<comment type="caution">
    <text evidence="6">The sequence shown here is derived from an EMBL/GenBank/DDBJ whole genome shotgun (WGS) entry which is preliminary data.</text>
</comment>
<feature type="transmembrane region" description="Helical" evidence="4">
    <location>
        <begin position="312"/>
        <end position="333"/>
    </location>
</feature>
<feature type="transmembrane region" description="Helical" evidence="4">
    <location>
        <begin position="144"/>
        <end position="164"/>
    </location>
</feature>